<gene>
    <name evidence="2" type="ORF">NEA10_02700</name>
</gene>
<dbReference type="EMBL" id="CP098611">
    <property type="protein sequence ID" value="USR91654.1"/>
    <property type="molecule type" value="Genomic_DNA"/>
</dbReference>
<dbReference type="InterPro" id="IPR007569">
    <property type="entry name" value="DUF559"/>
</dbReference>
<dbReference type="CDD" id="cd01038">
    <property type="entry name" value="Endonuclease_DUF559"/>
    <property type="match status" value="1"/>
</dbReference>
<dbReference type="PANTHER" id="PTHR38590:SF1">
    <property type="entry name" value="BLL0828 PROTEIN"/>
    <property type="match status" value="1"/>
</dbReference>
<evidence type="ECO:0000259" key="1">
    <source>
        <dbReference type="Pfam" id="PF04480"/>
    </source>
</evidence>
<sequence>MTTPEIRLWNHLKRRQMQGFDFDRQRPIDEYIVDFYCKQLMLAIEIDGSSHDSEEAQEQDRYRQARLEALGVRFLRFTNWQVMHETDGVLRAIRQWIRDNSSTP</sequence>
<dbReference type="PANTHER" id="PTHR38590">
    <property type="entry name" value="BLL0828 PROTEIN"/>
    <property type="match status" value="1"/>
</dbReference>
<dbReference type="InterPro" id="IPR011335">
    <property type="entry name" value="Restrct_endonuc-II-like"/>
</dbReference>
<dbReference type="InterPro" id="IPR047216">
    <property type="entry name" value="Endonuclease_DUF559_bact"/>
</dbReference>
<dbReference type="Proteomes" id="UP001056708">
    <property type="component" value="Chromosome"/>
</dbReference>
<dbReference type="GO" id="GO:0004519">
    <property type="term" value="F:endonuclease activity"/>
    <property type="evidence" value="ECO:0007669"/>
    <property type="project" value="UniProtKB-KW"/>
</dbReference>
<dbReference type="Gene3D" id="3.40.960.10">
    <property type="entry name" value="VSR Endonuclease"/>
    <property type="match status" value="1"/>
</dbReference>
<name>A0ABY5AR14_9CYAN</name>
<keyword evidence="3" id="KW-1185">Reference proteome</keyword>
<proteinExistence type="predicted"/>
<dbReference type="SUPFAM" id="SSF52980">
    <property type="entry name" value="Restriction endonuclease-like"/>
    <property type="match status" value="1"/>
</dbReference>
<organism evidence="2 3">
    <name type="scientific">Phormidium yuhuli AB48</name>
    <dbReference type="NCBI Taxonomy" id="2940671"/>
    <lineage>
        <taxon>Bacteria</taxon>
        <taxon>Bacillati</taxon>
        <taxon>Cyanobacteriota</taxon>
        <taxon>Cyanophyceae</taxon>
        <taxon>Oscillatoriophycideae</taxon>
        <taxon>Oscillatoriales</taxon>
        <taxon>Oscillatoriaceae</taxon>
        <taxon>Phormidium</taxon>
        <taxon>Phormidium yuhuli</taxon>
    </lineage>
</organism>
<dbReference type="Pfam" id="PF04480">
    <property type="entry name" value="DUF559"/>
    <property type="match status" value="1"/>
</dbReference>
<protein>
    <submittedName>
        <fullName evidence="2">Endonuclease domain-containing protein</fullName>
    </submittedName>
</protein>
<keyword evidence="2" id="KW-0255">Endonuclease</keyword>
<accession>A0ABY5AR14</accession>
<evidence type="ECO:0000313" key="3">
    <source>
        <dbReference type="Proteomes" id="UP001056708"/>
    </source>
</evidence>
<feature type="domain" description="DUF559" evidence="1">
    <location>
        <begin position="1"/>
        <end position="97"/>
    </location>
</feature>
<keyword evidence="2" id="KW-0540">Nuclease</keyword>
<evidence type="ECO:0000313" key="2">
    <source>
        <dbReference type="EMBL" id="USR91654.1"/>
    </source>
</evidence>
<keyword evidence="2" id="KW-0378">Hydrolase</keyword>
<reference evidence="2" key="1">
    <citation type="submission" date="2022-06" db="EMBL/GenBank/DDBJ databases">
        <title>Genome sequence of Phormidium yuhuli AB48 isolated from an industrial photobioreactor environment.</title>
        <authorList>
            <person name="Qiu Y."/>
            <person name="Noonan A.J.C."/>
            <person name="Dofher K."/>
            <person name="Koch M."/>
            <person name="Kieft B."/>
            <person name="Lin X."/>
            <person name="Ziels R.M."/>
            <person name="Hallam S.J."/>
        </authorList>
    </citation>
    <scope>NUCLEOTIDE SEQUENCE</scope>
    <source>
        <strain evidence="2">AB48</strain>
    </source>
</reference>